<dbReference type="PANTHER" id="PTHR36919">
    <property type="entry name" value="BLR1215 PROTEIN"/>
    <property type="match status" value="1"/>
</dbReference>
<dbReference type="EMBL" id="LN829119">
    <property type="protein sequence ID" value="CPR19992.1"/>
    <property type="molecule type" value="Genomic_DNA"/>
</dbReference>
<keyword evidence="4" id="KW-1185">Reference proteome</keyword>
<name>A0A0D6JGF1_9HYPH</name>
<dbReference type="RefSeq" id="WP_052743871.1">
    <property type="nucleotide sequence ID" value="NZ_LN829118.1"/>
</dbReference>
<dbReference type="Pfam" id="PF09917">
    <property type="entry name" value="DUF2147"/>
    <property type="match status" value="1"/>
</dbReference>
<dbReference type="InterPro" id="IPR019223">
    <property type="entry name" value="DUF2147"/>
</dbReference>
<dbReference type="KEGG" id="fiy:BN1229_v1_2409"/>
<dbReference type="KEGG" id="fil:BN1229_v1_3512"/>
<dbReference type="PANTHER" id="PTHR36919:SF2">
    <property type="entry name" value="BLL6627 PROTEIN"/>
    <property type="match status" value="1"/>
</dbReference>
<gene>
    <name evidence="3" type="ORF">YBN1229_v1_2409</name>
</gene>
<proteinExistence type="predicted"/>
<dbReference type="OrthoDB" id="9811671at2"/>
<keyword evidence="1" id="KW-0732">Signal</keyword>
<reference evidence="3" key="1">
    <citation type="journal article" date="2015" name="Genome Announc.">
        <title>Complete Genome Sequences of Two Strains of Candidatus Filomicrobium marinum, a Methanesulfonate-Degrading Species.</title>
        <authorList>
            <person name="Henriques A.C."/>
            <person name="De Marco P."/>
        </authorList>
    </citation>
    <scope>NUCLEOTIDE SEQUENCE</scope>
    <source>
        <strain evidence="3">Berkeley</strain>
    </source>
</reference>
<accession>A0A0D6JGF1</accession>
<feature type="domain" description="DUF2147" evidence="2">
    <location>
        <begin position="33"/>
        <end position="129"/>
    </location>
</feature>
<evidence type="ECO:0000256" key="1">
    <source>
        <dbReference type="SAM" id="SignalP"/>
    </source>
</evidence>
<protein>
    <recommendedName>
        <fullName evidence="2">DUF2147 domain-containing protein</fullName>
    </recommendedName>
</protein>
<evidence type="ECO:0000259" key="2">
    <source>
        <dbReference type="Pfam" id="PF09917"/>
    </source>
</evidence>
<evidence type="ECO:0000313" key="3">
    <source>
        <dbReference type="EMBL" id="CPR19992.1"/>
    </source>
</evidence>
<feature type="chain" id="PRO_5002306181" description="DUF2147 domain-containing protein" evidence="1">
    <location>
        <begin position="28"/>
        <end position="260"/>
    </location>
</feature>
<evidence type="ECO:0000313" key="4">
    <source>
        <dbReference type="Proteomes" id="UP000033187"/>
    </source>
</evidence>
<dbReference type="AlphaFoldDB" id="A0A0D6JGF1"/>
<dbReference type="Proteomes" id="UP000033187">
    <property type="component" value="Chromosome 1"/>
</dbReference>
<sequence>MKFSAQKLALVTLCAATGGLASVPAYSAGAPLGVWVDEEGRGAVEVRECGARLCGYVVWVRDRKDRHGCGRQLMGDVVEVASGWDNGWIASPDDGTKYSVALEPVNRSTMKVIGYSGSKFFSKTMIWRRAPNNIERCDKPAAEVITASATPKVAPKKEPVWTGPRDAPAPQRKPLVVAAMSEPAIVAPAPTLAQRPRPLPQAMGLGRGTDDIVVVSTRVASAAETGTSPDTRADAALNDNDCGLRAPFFALFGASTCGKK</sequence>
<organism evidence="3 4">
    <name type="scientific">Candidatus Filomicrobium marinum</name>
    <dbReference type="NCBI Taxonomy" id="1608628"/>
    <lineage>
        <taxon>Bacteria</taxon>
        <taxon>Pseudomonadati</taxon>
        <taxon>Pseudomonadota</taxon>
        <taxon>Alphaproteobacteria</taxon>
        <taxon>Hyphomicrobiales</taxon>
        <taxon>Hyphomicrobiaceae</taxon>
        <taxon>Filomicrobium</taxon>
    </lineage>
</organism>
<feature type="signal peptide" evidence="1">
    <location>
        <begin position="1"/>
        <end position="27"/>
    </location>
</feature>
<dbReference type="Gene3D" id="2.40.128.520">
    <property type="match status" value="1"/>
</dbReference>